<evidence type="ECO:0000256" key="1">
    <source>
        <dbReference type="ARBA" id="ARBA00001974"/>
    </source>
</evidence>
<dbReference type="PANTHER" id="PTHR46028">
    <property type="entry name" value="KYNURENINE 3-MONOOXYGENASE"/>
    <property type="match status" value="1"/>
</dbReference>
<dbReference type="RefSeq" id="WP_344238005.1">
    <property type="nucleotide sequence ID" value="NZ_BAAAHH010000004.1"/>
</dbReference>
<keyword evidence="5" id="KW-0560">Oxidoreductase</keyword>
<evidence type="ECO:0000256" key="2">
    <source>
        <dbReference type="ARBA" id="ARBA00022630"/>
    </source>
</evidence>
<dbReference type="SUPFAM" id="SSF51905">
    <property type="entry name" value="FAD/NAD(P)-binding domain"/>
    <property type="match status" value="1"/>
</dbReference>
<evidence type="ECO:0000256" key="5">
    <source>
        <dbReference type="ARBA" id="ARBA00023002"/>
    </source>
</evidence>
<evidence type="ECO:0000256" key="3">
    <source>
        <dbReference type="ARBA" id="ARBA00022827"/>
    </source>
</evidence>
<keyword evidence="6" id="KW-0503">Monooxygenase</keyword>
<dbReference type="PRINTS" id="PR00420">
    <property type="entry name" value="RNGMNOXGNASE"/>
</dbReference>
<feature type="domain" description="FAD-binding" evidence="7">
    <location>
        <begin position="272"/>
        <end position="341"/>
    </location>
</feature>
<dbReference type="EMBL" id="BAAAHH010000004">
    <property type="protein sequence ID" value="GAA0942742.1"/>
    <property type="molecule type" value="Genomic_DNA"/>
</dbReference>
<gene>
    <name evidence="8" type="ORF">GCM10009550_14150</name>
</gene>
<comment type="caution">
    <text evidence="8">The sequence shown here is derived from an EMBL/GenBank/DDBJ whole genome shotgun (WGS) entry which is preliminary data.</text>
</comment>
<evidence type="ECO:0000313" key="9">
    <source>
        <dbReference type="Proteomes" id="UP001500665"/>
    </source>
</evidence>
<accession>A0ABN1QHS3</accession>
<dbReference type="InterPro" id="IPR002938">
    <property type="entry name" value="FAD-bd"/>
</dbReference>
<reference evidence="8 9" key="1">
    <citation type="journal article" date="2019" name="Int. J. Syst. Evol. Microbiol.">
        <title>The Global Catalogue of Microorganisms (GCM) 10K type strain sequencing project: providing services to taxonomists for standard genome sequencing and annotation.</title>
        <authorList>
            <consortium name="The Broad Institute Genomics Platform"/>
            <consortium name="The Broad Institute Genome Sequencing Center for Infectious Disease"/>
            <person name="Wu L."/>
            <person name="Ma J."/>
        </authorList>
    </citation>
    <scope>NUCLEOTIDE SEQUENCE [LARGE SCALE GENOMIC DNA]</scope>
    <source>
        <strain evidence="8 9">JCM 10696</strain>
    </source>
</reference>
<dbReference type="Pfam" id="PF01494">
    <property type="entry name" value="FAD_binding_3"/>
    <property type="match status" value="2"/>
</dbReference>
<evidence type="ECO:0000259" key="7">
    <source>
        <dbReference type="Pfam" id="PF01494"/>
    </source>
</evidence>
<sequence length="431" mass="46131">MKAAIVGAGLAGPLLAALLAERGHAVTVVDRRRDPRTGNGGEGRSVNLGISARGIRALRRIGLWDDLAPHLVPMRGRVVHRPGALPVFAPYGTDPSQVLHSIRRDVLNGMLITRAEKRAEFRFGAACAGLDPDGGVLILEDGTSERFDLVVGADGVFSTVRGLLQRGRPADYRQDYLEWGYKELTIPPGAPIPHKALNLWPGRHGLVLGHPNVDGSHTGTVFLPLRGPAGFEALTGDHAVAAFFAEHFPQVPGLVPGLLEEFRSRPVGHLVTVRTSPWHHGGGVVLVGDAAHAVTPFYGQGMNAALEDCLVLDACLERHSGDRAAALAAYQAARKPHTDVLADLSERNFAELRDGTRSPLRLARARADRELARLLPGRWLPLYTMVSHTAIPYADAIARARRQDLALAATTLAAGLAAGAAAARTLRTEQR</sequence>
<keyword evidence="2" id="KW-0285">Flavoprotein</keyword>
<keyword evidence="4" id="KW-0521">NADP</keyword>
<evidence type="ECO:0000256" key="4">
    <source>
        <dbReference type="ARBA" id="ARBA00022857"/>
    </source>
</evidence>
<proteinExistence type="predicted"/>
<dbReference type="PANTHER" id="PTHR46028:SF2">
    <property type="entry name" value="KYNURENINE 3-MONOOXYGENASE"/>
    <property type="match status" value="1"/>
</dbReference>
<evidence type="ECO:0000313" key="8">
    <source>
        <dbReference type="EMBL" id="GAA0942742.1"/>
    </source>
</evidence>
<comment type="cofactor">
    <cofactor evidence="1">
        <name>FAD</name>
        <dbReference type="ChEBI" id="CHEBI:57692"/>
    </cofactor>
</comment>
<feature type="domain" description="FAD-binding" evidence="7">
    <location>
        <begin position="2"/>
        <end position="165"/>
    </location>
</feature>
<name>A0ABN1QHS3_9ACTN</name>
<evidence type="ECO:0000256" key="6">
    <source>
        <dbReference type="ARBA" id="ARBA00023033"/>
    </source>
</evidence>
<dbReference type="Proteomes" id="UP001500665">
    <property type="component" value="Unassembled WGS sequence"/>
</dbReference>
<protein>
    <submittedName>
        <fullName evidence="8">NAD(P)/FAD-dependent oxidoreductase</fullName>
    </submittedName>
</protein>
<dbReference type="Gene3D" id="3.50.50.60">
    <property type="entry name" value="FAD/NAD(P)-binding domain"/>
    <property type="match status" value="1"/>
</dbReference>
<keyword evidence="3" id="KW-0274">FAD</keyword>
<dbReference type="InterPro" id="IPR036188">
    <property type="entry name" value="FAD/NAD-bd_sf"/>
</dbReference>
<organism evidence="8 9">
    <name type="scientific">Actinocorallia libanotica</name>
    <dbReference type="NCBI Taxonomy" id="46162"/>
    <lineage>
        <taxon>Bacteria</taxon>
        <taxon>Bacillati</taxon>
        <taxon>Actinomycetota</taxon>
        <taxon>Actinomycetes</taxon>
        <taxon>Streptosporangiales</taxon>
        <taxon>Thermomonosporaceae</taxon>
        <taxon>Actinocorallia</taxon>
    </lineage>
</organism>
<keyword evidence="9" id="KW-1185">Reference proteome</keyword>